<organism evidence="2 3">
    <name type="scientific">Runella salmonicolor</name>
    <dbReference type="NCBI Taxonomy" id="2950278"/>
    <lineage>
        <taxon>Bacteria</taxon>
        <taxon>Pseudomonadati</taxon>
        <taxon>Bacteroidota</taxon>
        <taxon>Cytophagia</taxon>
        <taxon>Cytophagales</taxon>
        <taxon>Spirosomataceae</taxon>
        <taxon>Runella</taxon>
    </lineage>
</organism>
<dbReference type="Gene3D" id="3.90.1580.10">
    <property type="entry name" value="paralog of FGE (formylglycine-generating enzyme)"/>
    <property type="match status" value="1"/>
</dbReference>
<dbReference type="Pfam" id="PF03781">
    <property type="entry name" value="FGE-sulfatase"/>
    <property type="match status" value="1"/>
</dbReference>
<evidence type="ECO:0000259" key="1">
    <source>
        <dbReference type="Pfam" id="PF03781"/>
    </source>
</evidence>
<protein>
    <submittedName>
        <fullName evidence="2">Formylglycine-generating enzyme family protein</fullName>
    </submittedName>
</protein>
<dbReference type="PROSITE" id="PS51257">
    <property type="entry name" value="PROKAR_LIPOPROTEIN"/>
    <property type="match status" value="1"/>
</dbReference>
<dbReference type="InterPro" id="IPR042095">
    <property type="entry name" value="SUMF_sf"/>
</dbReference>
<gene>
    <name evidence="2" type="ORF">NCI00_08955</name>
</gene>
<keyword evidence="3" id="KW-1185">Reference proteome</keyword>
<comment type="caution">
    <text evidence="2">The sequence shown here is derived from an EMBL/GenBank/DDBJ whole genome shotgun (WGS) entry which is preliminary data.</text>
</comment>
<accession>A0ABT1FM33</accession>
<dbReference type="EMBL" id="JAMZEL010000002">
    <property type="protein sequence ID" value="MCP1382550.1"/>
    <property type="molecule type" value="Genomic_DNA"/>
</dbReference>
<evidence type="ECO:0000313" key="2">
    <source>
        <dbReference type="EMBL" id="MCP1382550.1"/>
    </source>
</evidence>
<dbReference type="PANTHER" id="PTHR23150:SF19">
    <property type="entry name" value="FORMYLGLYCINE-GENERATING ENZYME"/>
    <property type="match status" value="1"/>
</dbReference>
<evidence type="ECO:0000313" key="3">
    <source>
        <dbReference type="Proteomes" id="UP001204772"/>
    </source>
</evidence>
<proteinExistence type="predicted"/>
<dbReference type="InterPro" id="IPR016187">
    <property type="entry name" value="CTDL_fold"/>
</dbReference>
<dbReference type="Proteomes" id="UP001204772">
    <property type="component" value="Unassembled WGS sequence"/>
</dbReference>
<reference evidence="2 3" key="1">
    <citation type="submission" date="2022-06" db="EMBL/GenBank/DDBJ databases">
        <title>Runella sp. S5 genome sequencing.</title>
        <authorList>
            <person name="Park S."/>
        </authorList>
    </citation>
    <scope>NUCLEOTIDE SEQUENCE [LARGE SCALE GENOMIC DNA]</scope>
    <source>
        <strain evidence="2 3">S5</strain>
    </source>
</reference>
<sequence length="264" mass="29380">MKKISFYLLLFTLTSCKWEEPSFNTLFDMVLIDGGSFDMGRRANDNILDTQKRDDEVPVHSVTLGSFYLSKYEVTVKQYRDFCAVTGRTAPANQKEENPVVGVTWNDAVAYCNWLSQETGQAYRLPTEAEWEFAARGGNKSQGFIFAGNNSLAEVGWYDANSGRSIRPGGQKQANELGLYDMSGNVWEWCSDWYGPYSKEPATNPKGPSTPTQGAVHVHRGGSYLYGSIYCRITFRGGPIFGSTPNVETFTNNTIGFRLAADAK</sequence>
<name>A0ABT1FM33_9BACT</name>
<feature type="domain" description="Sulfatase-modifying factor enzyme-like" evidence="1">
    <location>
        <begin position="28"/>
        <end position="260"/>
    </location>
</feature>
<dbReference type="RefSeq" id="WP_253526802.1">
    <property type="nucleotide sequence ID" value="NZ_JAMZEL010000002.1"/>
</dbReference>
<dbReference type="PANTHER" id="PTHR23150">
    <property type="entry name" value="SULFATASE MODIFYING FACTOR 1, 2"/>
    <property type="match status" value="1"/>
</dbReference>
<dbReference type="InterPro" id="IPR005532">
    <property type="entry name" value="SUMF_dom"/>
</dbReference>
<dbReference type="InterPro" id="IPR051043">
    <property type="entry name" value="Sulfatase_Mod_Factor_Kinase"/>
</dbReference>
<dbReference type="SUPFAM" id="SSF56436">
    <property type="entry name" value="C-type lectin-like"/>
    <property type="match status" value="1"/>
</dbReference>